<evidence type="ECO:0000256" key="2">
    <source>
        <dbReference type="SAM" id="SignalP"/>
    </source>
</evidence>
<sequence>MRKSLAVFACVAAVSALAGAVLLADSPPPTEEQIGAELKEARKRTEAAQAEERALQKRLEGARAQPRGRISADVEGVLCWRDKGGGYYVRIRQRDDPAREVRVALVVPEDKFLVGRLDGLKGQDVVVKGTLLQKADGELYLDDFGAEDVRAPKRK</sequence>
<accession>A0A6M5YMF5</accession>
<feature type="signal peptide" evidence="2">
    <location>
        <begin position="1"/>
        <end position="20"/>
    </location>
</feature>
<dbReference type="EMBL" id="CP053452">
    <property type="protein sequence ID" value="QJW94421.1"/>
    <property type="molecule type" value="Genomic_DNA"/>
</dbReference>
<dbReference type="RefSeq" id="WP_171470426.1">
    <property type="nucleotide sequence ID" value="NZ_CP053452.2"/>
</dbReference>
<keyword evidence="2" id="KW-0732">Signal</keyword>
<evidence type="ECO:0000313" key="4">
    <source>
        <dbReference type="Proteomes" id="UP000503447"/>
    </source>
</evidence>
<feature type="coiled-coil region" evidence="1">
    <location>
        <begin position="31"/>
        <end position="65"/>
    </location>
</feature>
<proteinExistence type="predicted"/>
<dbReference type="AlphaFoldDB" id="A0A6M5YMF5"/>
<protein>
    <submittedName>
        <fullName evidence="3">Uncharacterized protein</fullName>
    </submittedName>
</protein>
<dbReference type="Proteomes" id="UP000503447">
    <property type="component" value="Chromosome"/>
</dbReference>
<organism evidence="3 4">
    <name type="scientific">Frigoriglobus tundricola</name>
    <dbReference type="NCBI Taxonomy" id="2774151"/>
    <lineage>
        <taxon>Bacteria</taxon>
        <taxon>Pseudomonadati</taxon>
        <taxon>Planctomycetota</taxon>
        <taxon>Planctomycetia</taxon>
        <taxon>Gemmatales</taxon>
        <taxon>Gemmataceae</taxon>
        <taxon>Frigoriglobus</taxon>
    </lineage>
</organism>
<reference evidence="4" key="1">
    <citation type="submission" date="2020-05" db="EMBL/GenBank/DDBJ databases">
        <title>Frigoriglobus tundricola gen. nov., sp. nov., a psychrotolerant cellulolytic planctomycete of the family Gemmataceae with two divergent copies of 16S rRNA gene.</title>
        <authorList>
            <person name="Kulichevskaya I.S."/>
            <person name="Ivanova A.A."/>
            <person name="Naumoff D.G."/>
            <person name="Beletsky A.V."/>
            <person name="Rijpstra W.I.C."/>
            <person name="Sinninghe Damste J.S."/>
            <person name="Mardanov A.V."/>
            <person name="Ravin N.V."/>
            <person name="Dedysh S.N."/>
        </authorList>
    </citation>
    <scope>NUCLEOTIDE SEQUENCE [LARGE SCALE GENOMIC DNA]</scope>
    <source>
        <strain evidence="4">PL17</strain>
    </source>
</reference>
<evidence type="ECO:0000313" key="3">
    <source>
        <dbReference type="EMBL" id="QJW94421.1"/>
    </source>
</evidence>
<gene>
    <name evidence="3" type="ORF">FTUN_1941</name>
</gene>
<name>A0A6M5YMF5_9BACT</name>
<keyword evidence="1" id="KW-0175">Coiled coil</keyword>
<dbReference type="KEGG" id="ftj:FTUN_1941"/>
<keyword evidence="4" id="KW-1185">Reference proteome</keyword>
<evidence type="ECO:0000256" key="1">
    <source>
        <dbReference type="SAM" id="Coils"/>
    </source>
</evidence>
<feature type="chain" id="PRO_5026761307" evidence="2">
    <location>
        <begin position="21"/>
        <end position="155"/>
    </location>
</feature>